<evidence type="ECO:0000313" key="10">
    <source>
        <dbReference type="EMBL" id="TFH96077.1"/>
    </source>
</evidence>
<evidence type="ECO:0000256" key="2">
    <source>
        <dbReference type="ARBA" id="ARBA00006285"/>
    </source>
</evidence>
<dbReference type="Pfam" id="PF02838">
    <property type="entry name" value="Glyco_hydro_20b"/>
    <property type="match status" value="1"/>
</dbReference>
<evidence type="ECO:0000256" key="6">
    <source>
        <dbReference type="PIRSR" id="PIRSR625705-1"/>
    </source>
</evidence>
<dbReference type="InterPro" id="IPR015882">
    <property type="entry name" value="HEX_bac_N"/>
</dbReference>
<dbReference type="SUPFAM" id="SSF55545">
    <property type="entry name" value="beta-N-acetylhexosaminidase-like domain"/>
    <property type="match status" value="1"/>
</dbReference>
<keyword evidence="11" id="KW-1185">Reference proteome</keyword>
<feature type="domain" description="GH29D-like beta-sandwich" evidence="9">
    <location>
        <begin position="548"/>
        <end position="598"/>
    </location>
</feature>
<dbReference type="Gene3D" id="2.60.120.260">
    <property type="entry name" value="Galactose-binding domain-like"/>
    <property type="match status" value="1"/>
</dbReference>
<dbReference type="GO" id="GO:0004563">
    <property type="term" value="F:beta-N-acetylhexosaminidase activity"/>
    <property type="evidence" value="ECO:0007669"/>
    <property type="project" value="UniProtKB-EC"/>
</dbReference>
<evidence type="ECO:0000256" key="1">
    <source>
        <dbReference type="ARBA" id="ARBA00001231"/>
    </source>
</evidence>
<feature type="domain" description="Glycoside hydrolase family 20 catalytic" evidence="7">
    <location>
        <begin position="156"/>
        <end position="500"/>
    </location>
</feature>
<dbReference type="InterPro" id="IPR025705">
    <property type="entry name" value="Beta_hexosaminidase_sua/sub"/>
</dbReference>
<dbReference type="PANTHER" id="PTHR22600">
    <property type="entry name" value="BETA-HEXOSAMINIDASE"/>
    <property type="match status" value="1"/>
</dbReference>
<keyword evidence="5" id="KW-0326">Glycosidase</keyword>
<dbReference type="InterPro" id="IPR008979">
    <property type="entry name" value="Galactose-bd-like_sf"/>
</dbReference>
<dbReference type="CDD" id="cd06563">
    <property type="entry name" value="GH20_chitobiase-like"/>
    <property type="match status" value="1"/>
</dbReference>
<dbReference type="GO" id="GO:0016020">
    <property type="term" value="C:membrane"/>
    <property type="evidence" value="ECO:0007669"/>
    <property type="project" value="TreeGrafter"/>
</dbReference>
<feature type="active site" description="Proton donor" evidence="6">
    <location>
        <position position="330"/>
    </location>
</feature>
<evidence type="ECO:0000259" key="7">
    <source>
        <dbReference type="Pfam" id="PF00728"/>
    </source>
</evidence>
<dbReference type="Pfam" id="PF00728">
    <property type="entry name" value="Glyco_hydro_20"/>
    <property type="match status" value="1"/>
</dbReference>
<dbReference type="PROSITE" id="PS51257">
    <property type="entry name" value="PROKAR_LIPOPROTEIN"/>
    <property type="match status" value="1"/>
</dbReference>
<dbReference type="InterPro" id="IPR059177">
    <property type="entry name" value="GH29D-like_dom"/>
</dbReference>
<dbReference type="PANTHER" id="PTHR22600:SF57">
    <property type="entry name" value="BETA-N-ACETYLHEXOSAMINIDASE"/>
    <property type="match status" value="1"/>
</dbReference>
<keyword evidence="4" id="KW-0378">Hydrolase</keyword>
<dbReference type="AlphaFoldDB" id="A0A4Y8WQ90"/>
<dbReference type="Gene3D" id="3.30.379.10">
    <property type="entry name" value="Chitobiase/beta-hexosaminidase domain 2-like"/>
    <property type="match status" value="1"/>
</dbReference>
<dbReference type="EMBL" id="SPNC01000029">
    <property type="protein sequence ID" value="TFH96077.1"/>
    <property type="molecule type" value="Genomic_DNA"/>
</dbReference>
<dbReference type="SUPFAM" id="SSF49785">
    <property type="entry name" value="Galactose-binding domain-like"/>
    <property type="match status" value="1"/>
</dbReference>
<dbReference type="GO" id="GO:0030203">
    <property type="term" value="P:glycosaminoglycan metabolic process"/>
    <property type="evidence" value="ECO:0007669"/>
    <property type="project" value="TreeGrafter"/>
</dbReference>
<gene>
    <name evidence="10" type="ORF">E4P47_03035</name>
</gene>
<evidence type="ECO:0000259" key="9">
    <source>
        <dbReference type="Pfam" id="PF13290"/>
    </source>
</evidence>
<evidence type="ECO:0000256" key="4">
    <source>
        <dbReference type="ARBA" id="ARBA00022801"/>
    </source>
</evidence>
<dbReference type="InterPro" id="IPR015883">
    <property type="entry name" value="Glyco_hydro_20_cat"/>
</dbReference>
<dbReference type="Gene3D" id="3.20.20.80">
    <property type="entry name" value="Glycosidases"/>
    <property type="match status" value="1"/>
</dbReference>
<dbReference type="OrthoDB" id="1090159at2"/>
<feature type="domain" description="Beta-hexosaminidase bacterial type N-terminal" evidence="8">
    <location>
        <begin position="31"/>
        <end position="152"/>
    </location>
</feature>
<evidence type="ECO:0000256" key="3">
    <source>
        <dbReference type="ARBA" id="ARBA00012663"/>
    </source>
</evidence>
<reference evidence="10 11" key="1">
    <citation type="submission" date="2019-03" db="EMBL/GenBank/DDBJ databases">
        <title>Porphyromonas levii Isolated from the Uterus of Dairy Cows.</title>
        <authorList>
            <person name="Francis A.M."/>
        </authorList>
    </citation>
    <scope>NUCLEOTIDE SEQUENCE [LARGE SCALE GENOMIC DNA]</scope>
    <source>
        <strain evidence="10 11">AF5678</strain>
    </source>
</reference>
<sequence>MKIRVFVIGAVLMALLLSCNKSSVQELSEHSSLIPLPNQLEWKSLRAFTLDSKSMVSIPEEVPNRELLVEQLNETLSAHGWSPIALTTNDAKAAIRVVMDKELPEDTYTLDTDASQKVRIIAGSTAAVGYAIQTLRQLVTDKGIAEVKIADAPRLEYRGVMLDVSRHYMSVDFIKQLLDEMQYYKFNRFHWHLVDAAGWRLQIKQYPELTDKAAYRTDTDWQKWWIEKDRKYLDKDATGAYGGYYTQDEAREIVAYAAERGITVIPEIEMPGHSEEVLHVFPQLSCSGKALEYESDFCIGNEESFTFLEHVLDEVMEIFPSEYIHIGGDEASKTAWMSCPKCTALMKREGMKEVDELQSYMIHRIESYLNSKGRQIIGWDEILEGGLAPKATVMSWRGEKGGLSAARAGHKVIMTPNTYLYLDYYQEDPTASERKQIGGFVPLEKTYSYNPISSELTPEEQKYIYGVQGNLWTEYIMNEEHAQYMLFPRVLALAEVAWTKPELKDWESFRKRVNVHVPQLHARGVNSYPLSSLLNIKHEINYDRQEFSVTMTTELYPHEIHYRLDGTVPTMADPIYTEGDTLTMRDSMTLVAGIFRDGQLLGEPTRLRLDYHKGIGKKVEWQHELGGGYPAGGEETALLDGLRGSITYLDGRWLGNAATQSTIGVIDLGASTELTQVSTKCMHDIEPWIHMPEWVELSVSADGKDYQVVDRVLSQTDPKDTRLRFETFTFYPNTMARYLKIEYHLPISQKFLFADEIVIW</sequence>
<dbReference type="GO" id="GO:0005975">
    <property type="term" value="P:carbohydrate metabolic process"/>
    <property type="evidence" value="ECO:0007669"/>
    <property type="project" value="InterPro"/>
</dbReference>
<dbReference type="EC" id="3.2.1.52" evidence="3"/>
<protein>
    <recommendedName>
        <fullName evidence="3">beta-N-acetylhexosaminidase</fullName>
        <ecNumber evidence="3">3.2.1.52</ecNumber>
    </recommendedName>
</protein>
<dbReference type="InterPro" id="IPR029018">
    <property type="entry name" value="Hex-like_dom2"/>
</dbReference>
<dbReference type="Proteomes" id="UP000297225">
    <property type="component" value="Unassembled WGS sequence"/>
</dbReference>
<comment type="caution">
    <text evidence="10">The sequence shown here is derived from an EMBL/GenBank/DDBJ whole genome shotgun (WGS) entry which is preliminary data.</text>
</comment>
<dbReference type="STRING" id="1122973.GCA_000379925_01542"/>
<dbReference type="InterPro" id="IPR017853">
    <property type="entry name" value="GH"/>
</dbReference>
<dbReference type="SUPFAM" id="SSF51445">
    <property type="entry name" value="(Trans)glycosidases"/>
    <property type="match status" value="1"/>
</dbReference>
<comment type="similarity">
    <text evidence="2">Belongs to the glycosyl hydrolase 20 family.</text>
</comment>
<organism evidence="10 11">
    <name type="scientific">Porphyromonas levii</name>
    <dbReference type="NCBI Taxonomy" id="28114"/>
    <lineage>
        <taxon>Bacteria</taxon>
        <taxon>Pseudomonadati</taxon>
        <taxon>Bacteroidota</taxon>
        <taxon>Bacteroidia</taxon>
        <taxon>Bacteroidales</taxon>
        <taxon>Porphyromonadaceae</taxon>
        <taxon>Porphyromonas</taxon>
    </lineage>
</organism>
<dbReference type="Pfam" id="PF13290">
    <property type="entry name" value="CHB_HEX_C_1"/>
    <property type="match status" value="1"/>
</dbReference>
<evidence type="ECO:0000256" key="5">
    <source>
        <dbReference type="ARBA" id="ARBA00023295"/>
    </source>
</evidence>
<accession>A0A4Y8WQ90</accession>
<dbReference type="RefSeq" id="WP_134849085.1">
    <property type="nucleotide sequence ID" value="NZ_CP197400.1"/>
</dbReference>
<proteinExistence type="inferred from homology"/>
<evidence type="ECO:0000259" key="8">
    <source>
        <dbReference type="Pfam" id="PF02838"/>
    </source>
</evidence>
<evidence type="ECO:0000313" key="11">
    <source>
        <dbReference type="Proteomes" id="UP000297225"/>
    </source>
</evidence>
<name>A0A4Y8WQ90_9PORP</name>
<dbReference type="PRINTS" id="PR00738">
    <property type="entry name" value="GLHYDRLASE20"/>
</dbReference>
<comment type="catalytic activity">
    <reaction evidence="1">
        <text>Hydrolysis of terminal non-reducing N-acetyl-D-hexosamine residues in N-acetyl-beta-D-hexosaminides.</text>
        <dbReference type="EC" id="3.2.1.52"/>
    </reaction>
</comment>